<comment type="caution">
    <text evidence="1">The sequence shown here is derived from an EMBL/GenBank/DDBJ whole genome shotgun (WGS) entry which is preliminary data.</text>
</comment>
<organism evidence="1 2">
    <name type="scientific">Coemansia aciculifera</name>
    <dbReference type="NCBI Taxonomy" id="417176"/>
    <lineage>
        <taxon>Eukaryota</taxon>
        <taxon>Fungi</taxon>
        <taxon>Fungi incertae sedis</taxon>
        <taxon>Zoopagomycota</taxon>
        <taxon>Kickxellomycotina</taxon>
        <taxon>Kickxellomycetes</taxon>
        <taxon>Kickxellales</taxon>
        <taxon>Kickxellaceae</taxon>
        <taxon>Coemansia</taxon>
    </lineage>
</organism>
<keyword evidence="2" id="KW-1185">Reference proteome</keyword>
<evidence type="ECO:0000313" key="2">
    <source>
        <dbReference type="Proteomes" id="UP001139981"/>
    </source>
</evidence>
<sequence>MNESIVDRDVKRKARYRGNPERARYQRQPDSEEFTITTSDNYHSTTAPLAQEIAQRLNQVSLADECPPKTPPPPPPEVEEPVYDIPPLLEDAVTDLESIEEAPVVLPLLPSDKDRPSTQRRRTQQQRPKPRNGKTGNSAITDEEAKEAPTRFTRSMARKIGGVQPPRRYFGEGVSESQILY</sequence>
<dbReference type="EMBL" id="JANBVB010000449">
    <property type="protein sequence ID" value="KAJ2894138.1"/>
    <property type="molecule type" value="Genomic_DNA"/>
</dbReference>
<dbReference type="Proteomes" id="UP001139981">
    <property type="component" value="Unassembled WGS sequence"/>
</dbReference>
<name>A0ACC1M4L5_9FUNG</name>
<proteinExistence type="predicted"/>
<reference evidence="1" key="1">
    <citation type="submission" date="2022-07" db="EMBL/GenBank/DDBJ databases">
        <title>Phylogenomic reconstructions and comparative analyses of Kickxellomycotina fungi.</title>
        <authorList>
            <person name="Reynolds N.K."/>
            <person name="Stajich J.E."/>
            <person name="Barry K."/>
            <person name="Grigoriev I.V."/>
            <person name="Crous P."/>
            <person name="Smith M.E."/>
        </authorList>
    </citation>
    <scope>NUCLEOTIDE SEQUENCE</scope>
    <source>
        <strain evidence="1">CBS 190363</strain>
    </source>
</reference>
<gene>
    <name evidence="1" type="ORF">IWW38_002664</name>
</gene>
<evidence type="ECO:0000313" key="1">
    <source>
        <dbReference type="EMBL" id="KAJ2894138.1"/>
    </source>
</evidence>
<accession>A0ACC1M4L5</accession>
<protein>
    <submittedName>
        <fullName evidence="1">Uncharacterized protein</fullName>
    </submittedName>
</protein>